<reference evidence="2" key="1">
    <citation type="submission" date="2022-07" db="EMBL/GenBank/DDBJ databases">
        <title>The genome of Lyophyllum shimeji provides insight into the initial evolution of ectomycorrhizal fungal genome.</title>
        <authorList>
            <person name="Kobayashi Y."/>
            <person name="Shibata T."/>
            <person name="Hirakawa H."/>
            <person name="Shigenobu S."/>
            <person name="Nishiyama T."/>
            <person name="Yamada A."/>
            <person name="Hasebe M."/>
            <person name="Kawaguchi M."/>
        </authorList>
    </citation>
    <scope>NUCLEOTIDE SEQUENCE</scope>
    <source>
        <strain evidence="2">AT787</strain>
    </source>
</reference>
<dbReference type="OrthoDB" id="2758144at2759"/>
<accession>A0A9P3PW34</accession>
<keyword evidence="3" id="KW-1185">Reference proteome</keyword>
<dbReference type="Proteomes" id="UP001063166">
    <property type="component" value="Unassembled WGS sequence"/>
</dbReference>
<organism evidence="2 3">
    <name type="scientific">Lyophyllum shimeji</name>
    <name type="common">Hon-shimeji</name>
    <name type="synonym">Tricholoma shimeji</name>
    <dbReference type="NCBI Taxonomy" id="47721"/>
    <lineage>
        <taxon>Eukaryota</taxon>
        <taxon>Fungi</taxon>
        <taxon>Dikarya</taxon>
        <taxon>Basidiomycota</taxon>
        <taxon>Agaricomycotina</taxon>
        <taxon>Agaricomycetes</taxon>
        <taxon>Agaricomycetidae</taxon>
        <taxon>Agaricales</taxon>
        <taxon>Tricholomatineae</taxon>
        <taxon>Lyophyllaceae</taxon>
        <taxon>Lyophyllum</taxon>
    </lineage>
</organism>
<name>A0A9P3PW34_LYOSH</name>
<evidence type="ECO:0000313" key="2">
    <source>
        <dbReference type="EMBL" id="GLB43078.1"/>
    </source>
</evidence>
<evidence type="ECO:0008006" key="4">
    <source>
        <dbReference type="Google" id="ProtNLM"/>
    </source>
</evidence>
<feature type="region of interest" description="Disordered" evidence="1">
    <location>
        <begin position="31"/>
        <end position="97"/>
    </location>
</feature>
<proteinExistence type="predicted"/>
<dbReference type="AlphaFoldDB" id="A0A9P3PW34"/>
<evidence type="ECO:0000313" key="3">
    <source>
        <dbReference type="Proteomes" id="UP001063166"/>
    </source>
</evidence>
<gene>
    <name evidence="2" type="ORF">LshimejAT787_1205270</name>
</gene>
<protein>
    <recommendedName>
        <fullName evidence="4">C2H2-type domain-containing protein</fullName>
    </recommendedName>
</protein>
<feature type="compositionally biased region" description="Polar residues" evidence="1">
    <location>
        <begin position="208"/>
        <end position="218"/>
    </location>
</feature>
<comment type="caution">
    <text evidence="2">The sequence shown here is derived from an EMBL/GenBank/DDBJ whole genome shotgun (WGS) entry which is preliminary data.</text>
</comment>
<dbReference type="EMBL" id="BRPK01000012">
    <property type="protein sequence ID" value="GLB43078.1"/>
    <property type="molecule type" value="Genomic_DNA"/>
</dbReference>
<sequence>MSSTSTSSHPLRWNEDFFVFEDVESMMAELGQGSEVRKIDGDSASAGQDAPHHRQEYPPAPPHFIPEEDTSYFSGDGKNRVPTPPPAEQQLYGGPFEPTNVYEQQPGASFVASSTVLVPSTFSFQEPVAQALAGCPAQLVAAGLNDFQYPSLSTAAVLPHSSHLPPAFFQSLPHNLYATRSDDLPLLFPIYSPQQHEQPTPDWLSADSPANSVGSAEATSSTVSSQTFSHSSSRLDPPEYLPSIRARLATGVLCAKIYYCQWGPCRTEIRLEGTTEAAELAFHRLVAKHIDRHASEPAQYDGRRVCRWAGECPSTGRFKERRDMDRHIKTHVPWKYYCEYCEGTYSRERKRHLRACAAYRQRGSGR</sequence>
<evidence type="ECO:0000256" key="1">
    <source>
        <dbReference type="SAM" id="MobiDB-lite"/>
    </source>
</evidence>
<feature type="compositionally biased region" description="Low complexity" evidence="1">
    <location>
        <begin position="219"/>
        <end position="232"/>
    </location>
</feature>
<feature type="region of interest" description="Disordered" evidence="1">
    <location>
        <begin position="198"/>
        <end position="235"/>
    </location>
</feature>